<feature type="signal peptide" evidence="1">
    <location>
        <begin position="1"/>
        <end position="30"/>
    </location>
</feature>
<gene>
    <name evidence="2" type="ORF">GCM10010126_01560</name>
</gene>
<dbReference type="PANTHER" id="PTHR43649:SF14">
    <property type="entry name" value="BLR3389 PROTEIN"/>
    <property type="match status" value="1"/>
</dbReference>
<feature type="chain" id="PRO_5041350502" evidence="1">
    <location>
        <begin position="31"/>
        <end position="434"/>
    </location>
</feature>
<dbReference type="Pfam" id="PF01547">
    <property type="entry name" value="SBP_bac_1"/>
    <property type="match status" value="1"/>
</dbReference>
<dbReference type="AlphaFoldDB" id="A0AA37F226"/>
<dbReference type="SUPFAM" id="SSF53850">
    <property type="entry name" value="Periplasmic binding protein-like II"/>
    <property type="match status" value="1"/>
</dbReference>
<organism evidence="2 3">
    <name type="scientific">Planomonospora parontospora</name>
    <dbReference type="NCBI Taxonomy" id="58119"/>
    <lineage>
        <taxon>Bacteria</taxon>
        <taxon>Bacillati</taxon>
        <taxon>Actinomycetota</taxon>
        <taxon>Actinomycetes</taxon>
        <taxon>Streptosporangiales</taxon>
        <taxon>Streptosporangiaceae</taxon>
        <taxon>Planomonospora</taxon>
    </lineage>
</organism>
<evidence type="ECO:0000256" key="1">
    <source>
        <dbReference type="SAM" id="SignalP"/>
    </source>
</evidence>
<dbReference type="PANTHER" id="PTHR43649">
    <property type="entry name" value="ARABINOSE-BINDING PROTEIN-RELATED"/>
    <property type="match status" value="1"/>
</dbReference>
<proteinExistence type="predicted"/>
<dbReference type="RefSeq" id="WP_191893012.1">
    <property type="nucleotide sequence ID" value="NZ_BMQD01000001.1"/>
</dbReference>
<dbReference type="Proteomes" id="UP000627984">
    <property type="component" value="Unassembled WGS sequence"/>
</dbReference>
<keyword evidence="1" id="KW-0732">Signal</keyword>
<dbReference type="InterPro" id="IPR050490">
    <property type="entry name" value="Bact_solute-bd_prot1"/>
</dbReference>
<dbReference type="InterPro" id="IPR006059">
    <property type="entry name" value="SBP"/>
</dbReference>
<reference evidence="2" key="1">
    <citation type="journal article" date="2014" name="Int. J. Syst. Evol. Microbiol.">
        <title>Complete genome sequence of Corynebacterium casei LMG S-19264T (=DSM 44701T), isolated from a smear-ripened cheese.</title>
        <authorList>
            <consortium name="US DOE Joint Genome Institute (JGI-PGF)"/>
            <person name="Walter F."/>
            <person name="Albersmeier A."/>
            <person name="Kalinowski J."/>
            <person name="Ruckert C."/>
        </authorList>
    </citation>
    <scope>NUCLEOTIDE SEQUENCE</scope>
    <source>
        <strain evidence="2">JCM 3093</strain>
    </source>
</reference>
<evidence type="ECO:0000313" key="3">
    <source>
        <dbReference type="Proteomes" id="UP000627984"/>
    </source>
</evidence>
<sequence>MRSRHRLHRASACLLGAALIGLTAACGTDAAEGGAGAAMKVWALEDPQNGPIIQLGIDQFNKASGTDAALTAFPNDRYGLKLKSSLGALNSPDVFFNWGGGNLAQFVKENTVADLDAALRDNPAVAEAFMPSVLEVGKVGGKQYGLPMNGIQPVVLFYNKKVFADAGLEPPRTYDDMLRLVDAFKARGVIPFALPGTQSWTELMWLEYLLERVGGPEKFAAIAAGERGAWSDPAVLRALEMCRELAERGAFGEDFASVNYDSAGAPKLLATGRAAMFLMGSWEYSSQLSNNPDFVTGGDLGWTAFPAVSDGAGDPAAVVGNPSNYFSVRSGTPATEEAVGFLVKTLTSDAYLDALVESGQVPAVKGVDEKLAGKANADFTTFTYGLVENAPAFTQSWDQALPASVSAVMLENLRKLFLSQITPEEYVSAMETAG</sequence>
<comment type="caution">
    <text evidence="2">The sequence shown here is derived from an EMBL/GenBank/DDBJ whole genome shotgun (WGS) entry which is preliminary data.</text>
</comment>
<dbReference type="PROSITE" id="PS51257">
    <property type="entry name" value="PROKAR_LIPOPROTEIN"/>
    <property type="match status" value="1"/>
</dbReference>
<protein>
    <submittedName>
        <fullName evidence="2">Sugar ABC transporter substrate-binding protein</fullName>
    </submittedName>
</protein>
<name>A0AA37F226_9ACTN</name>
<dbReference type="Gene3D" id="3.40.190.10">
    <property type="entry name" value="Periplasmic binding protein-like II"/>
    <property type="match status" value="2"/>
</dbReference>
<evidence type="ECO:0000313" key="2">
    <source>
        <dbReference type="EMBL" id="GGK45678.1"/>
    </source>
</evidence>
<dbReference type="EMBL" id="BMQD01000001">
    <property type="protein sequence ID" value="GGK45678.1"/>
    <property type="molecule type" value="Genomic_DNA"/>
</dbReference>
<accession>A0AA37F226</accession>
<reference evidence="2" key="2">
    <citation type="submission" date="2022-09" db="EMBL/GenBank/DDBJ databases">
        <authorList>
            <person name="Sun Q."/>
            <person name="Ohkuma M."/>
        </authorList>
    </citation>
    <scope>NUCLEOTIDE SEQUENCE</scope>
    <source>
        <strain evidence="2">JCM 3093</strain>
    </source>
</reference>